<feature type="signal peptide" evidence="1">
    <location>
        <begin position="1"/>
        <end position="18"/>
    </location>
</feature>
<organism evidence="2 3">
    <name type="scientific">Mucor plumbeus</name>
    <dbReference type="NCBI Taxonomy" id="97098"/>
    <lineage>
        <taxon>Eukaryota</taxon>
        <taxon>Fungi</taxon>
        <taxon>Fungi incertae sedis</taxon>
        <taxon>Mucoromycota</taxon>
        <taxon>Mucoromycotina</taxon>
        <taxon>Mucoromycetes</taxon>
        <taxon>Mucorales</taxon>
        <taxon>Mucorineae</taxon>
        <taxon>Mucoraceae</taxon>
        <taxon>Mucor</taxon>
    </lineage>
</organism>
<keyword evidence="1" id="KW-0732">Signal</keyword>
<keyword evidence="3" id="KW-1185">Reference proteome</keyword>
<accession>A0A8H7QY90</accession>
<dbReference type="Proteomes" id="UP000650833">
    <property type="component" value="Unassembled WGS sequence"/>
</dbReference>
<protein>
    <submittedName>
        <fullName evidence="2">Uncharacterized protein</fullName>
    </submittedName>
</protein>
<dbReference type="AlphaFoldDB" id="A0A8H7QY90"/>
<comment type="caution">
    <text evidence="2">The sequence shown here is derived from an EMBL/GenBank/DDBJ whole genome shotgun (WGS) entry which is preliminary data.</text>
</comment>
<evidence type="ECO:0000313" key="2">
    <source>
        <dbReference type="EMBL" id="KAG2200972.1"/>
    </source>
</evidence>
<evidence type="ECO:0000256" key="1">
    <source>
        <dbReference type="SAM" id="SignalP"/>
    </source>
</evidence>
<sequence length="70" mass="7489">MKLALVILLAASCIVVNANPDTISQDAVNESGPFTNKVSGSGSSAQTFSQSTTEYTTTDGRTIYFKWLQI</sequence>
<gene>
    <name evidence="2" type="ORF">INT46_003268</name>
</gene>
<name>A0A8H7QY90_9FUNG</name>
<dbReference type="OrthoDB" id="2288315at2759"/>
<feature type="chain" id="PRO_5034273972" evidence="1">
    <location>
        <begin position="19"/>
        <end position="70"/>
    </location>
</feature>
<proteinExistence type="predicted"/>
<reference evidence="2" key="1">
    <citation type="submission" date="2020-12" db="EMBL/GenBank/DDBJ databases">
        <title>Metabolic potential, ecology and presence of endohyphal bacteria is reflected in genomic diversity of Mucoromycotina.</title>
        <authorList>
            <person name="Muszewska A."/>
            <person name="Okrasinska A."/>
            <person name="Steczkiewicz K."/>
            <person name="Drgas O."/>
            <person name="Orlowska M."/>
            <person name="Perlinska-Lenart U."/>
            <person name="Aleksandrzak-Piekarczyk T."/>
            <person name="Szatraj K."/>
            <person name="Zielenkiewicz U."/>
            <person name="Pilsyk S."/>
            <person name="Malc E."/>
            <person name="Mieczkowski P."/>
            <person name="Kruszewska J.S."/>
            <person name="Biernat P."/>
            <person name="Pawlowska J."/>
        </authorList>
    </citation>
    <scope>NUCLEOTIDE SEQUENCE</scope>
    <source>
        <strain evidence="2">CBS 226.32</strain>
    </source>
</reference>
<evidence type="ECO:0000313" key="3">
    <source>
        <dbReference type="Proteomes" id="UP000650833"/>
    </source>
</evidence>
<dbReference type="EMBL" id="JAEPRC010000298">
    <property type="protein sequence ID" value="KAG2200972.1"/>
    <property type="molecule type" value="Genomic_DNA"/>
</dbReference>